<reference evidence="1 2" key="1">
    <citation type="submission" date="2020-07" db="EMBL/GenBank/DDBJ databases">
        <title>A new beta-1,3-glucan-decomposing anaerobic bacterium isolated from anoxic soil subjected to biological soil disinfestation.</title>
        <authorList>
            <person name="Ueki A."/>
            <person name="Tonouchi A."/>
        </authorList>
    </citation>
    <scope>NUCLEOTIDE SEQUENCE [LARGE SCALE GENOMIC DNA]</scope>
    <source>
        <strain evidence="1 2">TW1</strain>
    </source>
</reference>
<name>A0A6V8SCK8_9CLOT</name>
<accession>A0A6V8SCK8</accession>
<dbReference type="Proteomes" id="UP000580568">
    <property type="component" value="Unassembled WGS sequence"/>
</dbReference>
<dbReference type="AlphaFoldDB" id="A0A6V8SCK8"/>
<protein>
    <submittedName>
        <fullName evidence="1">Uncharacterized protein</fullName>
    </submittedName>
</protein>
<gene>
    <name evidence="1" type="ORF">bsdtw1_01031</name>
</gene>
<sequence>MFTITGIIVILCVYQLFNIGRNILKISAKIKTNFKTNTLRDELNKLTKEEYMEWCIDFLKRKKYNYVSKLDDSTIVCNIDGEKIYVSCVKAEELSKRNIYKLLGLKGINRVNKLATLSNASRQDIDEETLKDFHKLGIELIGIGEFDISYEEYIRNNRFFA</sequence>
<keyword evidence="2" id="KW-1185">Reference proteome</keyword>
<comment type="caution">
    <text evidence="1">The sequence shown here is derived from an EMBL/GenBank/DDBJ whole genome shotgun (WGS) entry which is preliminary data.</text>
</comment>
<organism evidence="1 2">
    <name type="scientific">Clostridium fungisolvens</name>
    <dbReference type="NCBI Taxonomy" id="1604897"/>
    <lineage>
        <taxon>Bacteria</taxon>
        <taxon>Bacillati</taxon>
        <taxon>Bacillota</taxon>
        <taxon>Clostridia</taxon>
        <taxon>Eubacteriales</taxon>
        <taxon>Clostridiaceae</taxon>
        <taxon>Clostridium</taxon>
    </lineage>
</organism>
<evidence type="ECO:0000313" key="1">
    <source>
        <dbReference type="EMBL" id="GFP74967.1"/>
    </source>
</evidence>
<proteinExistence type="predicted"/>
<evidence type="ECO:0000313" key="2">
    <source>
        <dbReference type="Proteomes" id="UP000580568"/>
    </source>
</evidence>
<dbReference type="RefSeq" id="WP_183276502.1">
    <property type="nucleotide sequence ID" value="NZ_BLZR01000001.1"/>
</dbReference>
<dbReference type="EMBL" id="BLZR01000001">
    <property type="protein sequence ID" value="GFP74967.1"/>
    <property type="molecule type" value="Genomic_DNA"/>
</dbReference>